<keyword evidence="6 7" id="KW-0472">Membrane</keyword>
<evidence type="ECO:0000256" key="5">
    <source>
        <dbReference type="ARBA" id="ARBA00022989"/>
    </source>
</evidence>
<dbReference type="InterPro" id="IPR017475">
    <property type="entry name" value="EPS_sugar_tfrase"/>
</dbReference>
<dbReference type="Pfam" id="PF13727">
    <property type="entry name" value="CoA_binding_3"/>
    <property type="match status" value="1"/>
</dbReference>
<dbReference type="RefSeq" id="WP_172990774.1">
    <property type="nucleotide sequence ID" value="NZ_CP054038.1"/>
</dbReference>
<proteinExistence type="inferred from homology"/>
<dbReference type="InterPro" id="IPR003362">
    <property type="entry name" value="Bact_transf"/>
</dbReference>
<comment type="subcellular location">
    <subcellularLocation>
        <location evidence="1">Membrane</location>
        <topology evidence="1">Multi-pass membrane protein</topology>
    </subcellularLocation>
</comment>
<evidence type="ECO:0000256" key="7">
    <source>
        <dbReference type="SAM" id="Phobius"/>
    </source>
</evidence>
<evidence type="ECO:0000256" key="2">
    <source>
        <dbReference type="ARBA" id="ARBA00006464"/>
    </source>
</evidence>
<evidence type="ECO:0000256" key="4">
    <source>
        <dbReference type="ARBA" id="ARBA00022692"/>
    </source>
</evidence>
<feature type="transmembrane region" description="Helical" evidence="7">
    <location>
        <begin position="21"/>
        <end position="42"/>
    </location>
</feature>
<keyword evidence="3 9" id="KW-0808">Transferase</keyword>
<dbReference type="PANTHER" id="PTHR30576">
    <property type="entry name" value="COLANIC BIOSYNTHESIS UDP-GLUCOSE LIPID CARRIER TRANSFERASE"/>
    <property type="match status" value="1"/>
</dbReference>
<dbReference type="EMBL" id="CP054038">
    <property type="protein sequence ID" value="QKJ20346.1"/>
    <property type="molecule type" value="Genomic_DNA"/>
</dbReference>
<evidence type="ECO:0000313" key="10">
    <source>
        <dbReference type="Proteomes" id="UP000502498"/>
    </source>
</evidence>
<evidence type="ECO:0000256" key="3">
    <source>
        <dbReference type="ARBA" id="ARBA00022679"/>
    </source>
</evidence>
<dbReference type="Proteomes" id="UP000502498">
    <property type="component" value="Chromosome"/>
</dbReference>
<feature type="transmembrane region" description="Helical" evidence="7">
    <location>
        <begin position="120"/>
        <end position="140"/>
    </location>
</feature>
<keyword evidence="5 7" id="KW-1133">Transmembrane helix</keyword>
<evidence type="ECO:0000256" key="6">
    <source>
        <dbReference type="ARBA" id="ARBA00023136"/>
    </source>
</evidence>
<dbReference type="PANTHER" id="PTHR30576:SF10">
    <property type="entry name" value="SLL5057 PROTEIN"/>
    <property type="match status" value="1"/>
</dbReference>
<dbReference type="Pfam" id="PF02397">
    <property type="entry name" value="Bac_transf"/>
    <property type="match status" value="1"/>
</dbReference>
<dbReference type="GO" id="GO:0016780">
    <property type="term" value="F:phosphotransferase activity, for other substituted phosphate groups"/>
    <property type="evidence" value="ECO:0007669"/>
    <property type="project" value="TreeGrafter"/>
</dbReference>
<sequence>MPPTNERARRETRWPRRYAQRLFYTDAAVVFATLGVFTWSLALSGSTVVSWPDGPNLGYPLVMGGLAVVWLIALEVLDTRDERIVGSGSIEYRGIVNATIGVYAAVALFGFFVRADLSRALFITAAPIGLGLLVFSRWLWRQWLRRNQRRGAFLDSAVVIGDRAKVAHIVQVIERTEGTGYAIVGAITSRGTQSRIAGSIDVIGDYAHAIEAIDRVGADTVILAGADDLDPQSMRVLGWDLAERDIQFIVAPAMTDIAGPRYHARPVAGLPLVHVAYPRLEGVPRVLKRAFDIVGAVLLIVVLSPFFIGAAVAVKTTSAGPLLYHQERIGRNGHRFGMLKFRSMVRGADDQLASLLDLEGASQPLFKVVDDPRITPVGRFLRRHSIDELPQLFNVLRGEMSLVGPRPQRPAEVALYDDAAHRRLLVKPGMSGLWQVSGRSKLSWEDAIRLDLYYVENWSFTQDIQILFRTIRAVVVPGDTAH</sequence>
<gene>
    <name evidence="9" type="ORF">HQM25_13905</name>
</gene>
<feature type="transmembrane region" description="Helical" evidence="7">
    <location>
        <begin position="293"/>
        <end position="314"/>
    </location>
</feature>
<dbReference type="GO" id="GO:0016020">
    <property type="term" value="C:membrane"/>
    <property type="evidence" value="ECO:0007669"/>
    <property type="project" value="UniProtKB-SubCell"/>
</dbReference>
<feature type="transmembrane region" description="Helical" evidence="7">
    <location>
        <begin position="57"/>
        <end position="74"/>
    </location>
</feature>
<feature type="domain" description="Bacterial sugar transferase" evidence="8">
    <location>
        <begin position="288"/>
        <end position="475"/>
    </location>
</feature>
<protein>
    <submittedName>
        <fullName evidence="9">Sugar transferase</fullName>
    </submittedName>
</protein>
<organism evidence="9 10">
    <name type="scientific">Microbacterium hominis</name>
    <dbReference type="NCBI Taxonomy" id="162426"/>
    <lineage>
        <taxon>Bacteria</taxon>
        <taxon>Bacillati</taxon>
        <taxon>Actinomycetota</taxon>
        <taxon>Actinomycetes</taxon>
        <taxon>Micrococcales</taxon>
        <taxon>Microbacteriaceae</taxon>
        <taxon>Microbacterium</taxon>
    </lineage>
</organism>
<evidence type="ECO:0000259" key="8">
    <source>
        <dbReference type="Pfam" id="PF02397"/>
    </source>
</evidence>
<dbReference type="AlphaFoldDB" id="A0A7D4U8X6"/>
<keyword evidence="4 7" id="KW-0812">Transmembrane</keyword>
<evidence type="ECO:0000256" key="1">
    <source>
        <dbReference type="ARBA" id="ARBA00004141"/>
    </source>
</evidence>
<comment type="similarity">
    <text evidence="2">Belongs to the bacterial sugar transferase family.</text>
</comment>
<dbReference type="NCBIfam" id="TIGR03025">
    <property type="entry name" value="EPS_sugtrans"/>
    <property type="match status" value="1"/>
</dbReference>
<accession>A0A7D4U8X6</accession>
<feature type="transmembrane region" description="Helical" evidence="7">
    <location>
        <begin position="95"/>
        <end position="114"/>
    </location>
</feature>
<reference evidence="9 10" key="1">
    <citation type="submission" date="2020-05" db="EMBL/GenBank/DDBJ databases">
        <title>Strain PA2F3 complete genome.</title>
        <authorList>
            <person name="Kim Y.-S."/>
            <person name="Kim S.-J."/>
            <person name="Jung H.-k."/>
            <person name="Kim S.-E."/>
            <person name="Kim K.-H."/>
        </authorList>
    </citation>
    <scope>NUCLEOTIDE SEQUENCE [LARGE SCALE GENOMIC DNA]</scope>
    <source>
        <strain evidence="9 10">PA2F3</strain>
    </source>
</reference>
<name>A0A7D4U8X6_9MICO</name>
<evidence type="ECO:0000313" key="9">
    <source>
        <dbReference type="EMBL" id="QKJ20346.1"/>
    </source>
</evidence>